<dbReference type="FunFam" id="2.60.120.620:FF:000034">
    <property type="entry name" value="2-oxoglutarate and iron-dependent oxygenase domain-containing 1"/>
    <property type="match status" value="1"/>
</dbReference>
<dbReference type="GO" id="GO:0031418">
    <property type="term" value="F:L-ascorbic acid binding"/>
    <property type="evidence" value="ECO:0007669"/>
    <property type="project" value="UniProtKB-KW"/>
</dbReference>
<evidence type="ECO:0000256" key="9">
    <source>
        <dbReference type="ARBA" id="ARBA00047444"/>
    </source>
</evidence>
<keyword evidence="3" id="KW-0479">Metal-binding</keyword>
<gene>
    <name evidence="12" type="ORF">NEMVEDRAFT_v1g162587</name>
</gene>
<protein>
    <recommendedName>
        <fullName evidence="8">uS12 prolyl 3-hydroxylase</fullName>
    </recommendedName>
</protein>
<dbReference type="KEGG" id="nve:5517113"/>
<dbReference type="OrthoDB" id="430522at2759"/>
<evidence type="ECO:0000256" key="8">
    <source>
        <dbReference type="ARBA" id="ARBA00029938"/>
    </source>
</evidence>
<feature type="region of interest" description="Disordered" evidence="10">
    <location>
        <begin position="374"/>
        <end position="405"/>
    </location>
</feature>
<organism evidence="12 13">
    <name type="scientific">Nematostella vectensis</name>
    <name type="common">Starlet sea anemone</name>
    <dbReference type="NCBI Taxonomy" id="45351"/>
    <lineage>
        <taxon>Eukaryota</taxon>
        <taxon>Metazoa</taxon>
        <taxon>Cnidaria</taxon>
        <taxon>Anthozoa</taxon>
        <taxon>Hexacorallia</taxon>
        <taxon>Actiniaria</taxon>
        <taxon>Edwardsiidae</taxon>
        <taxon>Nematostella</taxon>
    </lineage>
</organism>
<dbReference type="SMART" id="SM00702">
    <property type="entry name" value="P4Hc"/>
    <property type="match status" value="1"/>
</dbReference>
<dbReference type="Pfam" id="PF13661">
    <property type="entry name" value="2OG-FeII_Oxy_4"/>
    <property type="match status" value="1"/>
</dbReference>
<evidence type="ECO:0000313" key="12">
    <source>
        <dbReference type="EMBL" id="EDO45080.1"/>
    </source>
</evidence>
<dbReference type="Pfam" id="PF10637">
    <property type="entry name" value="Ofd1_CTDD"/>
    <property type="match status" value="1"/>
</dbReference>
<feature type="compositionally biased region" description="Polar residues" evidence="10">
    <location>
        <begin position="375"/>
        <end position="399"/>
    </location>
</feature>
<dbReference type="PROSITE" id="PS51471">
    <property type="entry name" value="FE2OG_OXY"/>
    <property type="match status" value="1"/>
</dbReference>
<evidence type="ECO:0000256" key="10">
    <source>
        <dbReference type="SAM" id="MobiDB-lite"/>
    </source>
</evidence>
<evidence type="ECO:0000256" key="4">
    <source>
        <dbReference type="ARBA" id="ARBA00022896"/>
    </source>
</evidence>
<evidence type="ECO:0000256" key="1">
    <source>
        <dbReference type="ARBA" id="ARBA00001961"/>
    </source>
</evidence>
<dbReference type="HOGENOM" id="CLU_027679_0_0_1"/>
<dbReference type="OMA" id="HDHEILY"/>
<dbReference type="eggNOG" id="KOG3844">
    <property type="taxonomic scope" value="Eukaryota"/>
</dbReference>
<dbReference type="InterPro" id="IPR039558">
    <property type="entry name" value="TPA1/OFD1_N"/>
</dbReference>
<reference evidence="12 13" key="1">
    <citation type="journal article" date="2007" name="Science">
        <title>Sea anemone genome reveals ancestral eumetazoan gene repertoire and genomic organization.</title>
        <authorList>
            <person name="Putnam N.H."/>
            <person name="Srivastava M."/>
            <person name="Hellsten U."/>
            <person name="Dirks B."/>
            <person name="Chapman J."/>
            <person name="Salamov A."/>
            <person name="Terry A."/>
            <person name="Shapiro H."/>
            <person name="Lindquist E."/>
            <person name="Kapitonov V.V."/>
            <person name="Jurka J."/>
            <person name="Genikhovich G."/>
            <person name="Grigoriev I.V."/>
            <person name="Lucas S.M."/>
            <person name="Steele R.E."/>
            <person name="Finnerty J.R."/>
            <person name="Technau U."/>
            <person name="Martindale M.Q."/>
            <person name="Rokhsar D.S."/>
        </authorList>
    </citation>
    <scope>NUCLEOTIDE SEQUENCE [LARGE SCALE GENOMIC DNA]</scope>
    <source>
        <strain evidence="13">CH2 X CH6</strain>
    </source>
</reference>
<dbReference type="Gene3D" id="2.60.120.620">
    <property type="entry name" value="q2cbj1_9rhob like domain"/>
    <property type="match status" value="2"/>
</dbReference>
<dbReference type="FunCoup" id="A7RTS5">
    <property type="interactions" value="626"/>
</dbReference>
<dbReference type="InParanoid" id="A7RTS5"/>
<dbReference type="InterPro" id="IPR005123">
    <property type="entry name" value="Oxoglu/Fe-dep_dioxygenase_dom"/>
</dbReference>
<evidence type="ECO:0000256" key="2">
    <source>
        <dbReference type="ARBA" id="ARBA00007443"/>
    </source>
</evidence>
<keyword evidence="13" id="KW-1185">Reference proteome</keyword>
<proteinExistence type="inferred from homology"/>
<accession>A7RTS5</accession>
<dbReference type="AlphaFoldDB" id="A7RTS5"/>
<keyword evidence="6" id="KW-0560">Oxidoreductase</keyword>
<comment type="similarity">
    <text evidence="2">Belongs to the TPA1 family.</text>
</comment>
<dbReference type="InterPro" id="IPR019601">
    <property type="entry name" value="Oxoglutarate/Fe-dep_Oase_C"/>
</dbReference>
<dbReference type="InterPro" id="IPR051842">
    <property type="entry name" value="uS12_prolyl_hydroxylase"/>
</dbReference>
<evidence type="ECO:0000259" key="11">
    <source>
        <dbReference type="PROSITE" id="PS51471"/>
    </source>
</evidence>
<feature type="domain" description="Fe2OG dioxygenase" evidence="11">
    <location>
        <begin position="142"/>
        <end position="247"/>
    </location>
</feature>
<comment type="cofactor">
    <cofactor evidence="1">
        <name>L-ascorbate</name>
        <dbReference type="ChEBI" id="CHEBI:38290"/>
    </cofactor>
</comment>
<dbReference type="GO" id="GO:0005506">
    <property type="term" value="F:iron ion binding"/>
    <property type="evidence" value="ECO:0007669"/>
    <property type="project" value="InterPro"/>
</dbReference>
<dbReference type="PANTHER" id="PTHR12117">
    <property type="entry name" value="HISTONE ACETYLTRANSFERASE COMPLEX"/>
    <property type="match status" value="1"/>
</dbReference>
<evidence type="ECO:0000256" key="3">
    <source>
        <dbReference type="ARBA" id="ARBA00022723"/>
    </source>
</evidence>
<keyword evidence="5" id="KW-0223">Dioxygenase</keyword>
<evidence type="ECO:0000256" key="7">
    <source>
        <dbReference type="ARBA" id="ARBA00023004"/>
    </source>
</evidence>
<dbReference type="EMBL" id="DS469538">
    <property type="protein sequence ID" value="EDO45080.1"/>
    <property type="molecule type" value="Genomic_DNA"/>
</dbReference>
<dbReference type="GO" id="GO:0005737">
    <property type="term" value="C:cytoplasm"/>
    <property type="evidence" value="ECO:0000318"/>
    <property type="project" value="GO_Central"/>
</dbReference>
<evidence type="ECO:0000313" key="13">
    <source>
        <dbReference type="Proteomes" id="UP000001593"/>
    </source>
</evidence>
<comment type="catalytic activity">
    <reaction evidence="9">
        <text>[ribosomal protein uS12]-L-proline + 2-oxoglutarate + O2 = [ribosomal protein uS12]-(3S)-3-hydroxy-L-proline + succinate + CO2</text>
        <dbReference type="Rhea" id="RHEA:54156"/>
        <dbReference type="Rhea" id="RHEA-COMP:13816"/>
        <dbReference type="Rhea" id="RHEA-COMP:13818"/>
        <dbReference type="ChEBI" id="CHEBI:15379"/>
        <dbReference type="ChEBI" id="CHEBI:16526"/>
        <dbReference type="ChEBI" id="CHEBI:16810"/>
        <dbReference type="ChEBI" id="CHEBI:30031"/>
        <dbReference type="ChEBI" id="CHEBI:50342"/>
        <dbReference type="ChEBI" id="CHEBI:85428"/>
    </reaction>
</comment>
<sequence length="511" mass="58360">MDCEKYAGSKPNEANDSGDCPIKAKKRRAGSLLGKYLTKEGFKERFSNAFRGNKYFKENDAIIHDKPFKCCVLPNFIENESYLLELKEELMKLDFNQKSVDLYKFQQSNDLKTSPSYNITLLRDLIYQDFRKWLQETCDMKLTDQVDLSCAKYEYTDVLLCHDDELEGRVVAFILYLVPPGWQECDGGSLDLFDVDEHGQPDKIVKKLVPEWNSLSFFEVSPISFHQVAEVLSQDKTRLSISGWFHGSPPERPMPYKEPCNPTISPMPLEDEHLVKWVNPIYLDQGVVTEIRGRFEDESEVELQDFLLDDKYTEVLEALRSEKTTWSHRGPANKRCYETADSLPEVLCELQKLLKSLPMFKLLRTFTGLDLADTPLTSNEGSPTQAAQDGTGAGTSSPGNPRCHGEARRWSHGSYTLVHDTDPERAEFALDIMLYCGCEDWDSDKFGGYTSYLVSGEDEELLSVSPFANSLALVYRDMETLKFVKHVNHKSVKGASSSSQSFYDFHMVYYE</sequence>
<keyword evidence="4" id="KW-0847">Vitamin C</keyword>
<dbReference type="InterPro" id="IPR006620">
    <property type="entry name" value="Pro_4_hyd_alph"/>
</dbReference>
<dbReference type="GO" id="GO:0006449">
    <property type="term" value="P:regulation of translational termination"/>
    <property type="evidence" value="ECO:0000318"/>
    <property type="project" value="GO_Central"/>
</dbReference>
<keyword evidence="7" id="KW-0408">Iron</keyword>
<evidence type="ECO:0000256" key="5">
    <source>
        <dbReference type="ARBA" id="ARBA00022964"/>
    </source>
</evidence>
<feature type="region of interest" description="Disordered" evidence="10">
    <location>
        <begin position="1"/>
        <end position="21"/>
    </location>
</feature>
<dbReference type="GO" id="GO:0031543">
    <property type="term" value="F:peptidyl-proline dioxygenase activity"/>
    <property type="evidence" value="ECO:0000318"/>
    <property type="project" value="GO_Central"/>
</dbReference>
<dbReference type="PhylomeDB" id="A7RTS5"/>
<dbReference type="STRING" id="45351.A7RTS5"/>
<dbReference type="Proteomes" id="UP000001593">
    <property type="component" value="Unassembled WGS sequence"/>
</dbReference>
<name>A7RTS5_NEMVE</name>
<dbReference type="PANTHER" id="PTHR12117:SF0">
    <property type="entry name" value="PROLYL 3-HYDROXYLASE OGFOD1"/>
    <property type="match status" value="1"/>
</dbReference>
<evidence type="ECO:0000256" key="6">
    <source>
        <dbReference type="ARBA" id="ARBA00023002"/>
    </source>
</evidence>